<reference evidence="2 3" key="1">
    <citation type="journal article" date="2018" name="Nat. Ecol. Evol.">
        <title>Shark genomes provide insights into elasmobranch evolution and the origin of vertebrates.</title>
        <authorList>
            <person name="Hara Y"/>
            <person name="Yamaguchi K"/>
            <person name="Onimaru K"/>
            <person name="Kadota M"/>
            <person name="Koyanagi M"/>
            <person name="Keeley SD"/>
            <person name="Tatsumi K"/>
            <person name="Tanaka K"/>
            <person name="Motone F"/>
            <person name="Kageyama Y"/>
            <person name="Nozu R"/>
            <person name="Adachi N"/>
            <person name="Nishimura O"/>
            <person name="Nakagawa R"/>
            <person name="Tanegashima C"/>
            <person name="Kiyatake I"/>
            <person name="Matsumoto R"/>
            <person name="Murakumo K"/>
            <person name="Nishida K"/>
            <person name="Terakita A"/>
            <person name="Kuratani S"/>
            <person name="Sato K"/>
            <person name="Hyodo S Kuraku.S."/>
        </authorList>
    </citation>
    <scope>NUCLEOTIDE SEQUENCE [LARGE SCALE GENOMIC DNA]</scope>
</reference>
<accession>A0A401TGI0</accession>
<evidence type="ECO:0000313" key="2">
    <source>
        <dbReference type="EMBL" id="GCC41751.1"/>
    </source>
</evidence>
<dbReference type="Proteomes" id="UP000287033">
    <property type="component" value="Unassembled WGS sequence"/>
</dbReference>
<name>A0A401TGI0_CHIPU</name>
<dbReference type="GO" id="GO:0030145">
    <property type="term" value="F:manganese ion binding"/>
    <property type="evidence" value="ECO:0007669"/>
    <property type="project" value="TreeGrafter"/>
</dbReference>
<dbReference type="AlphaFoldDB" id="A0A401TGI0"/>
<dbReference type="STRING" id="137246.A0A401TGI0"/>
<proteinExistence type="predicted"/>
<dbReference type="GO" id="GO:0047631">
    <property type="term" value="F:ADP-ribose diphosphatase activity"/>
    <property type="evidence" value="ECO:0007669"/>
    <property type="project" value="TreeGrafter"/>
</dbReference>
<evidence type="ECO:0000313" key="3">
    <source>
        <dbReference type="Proteomes" id="UP000287033"/>
    </source>
</evidence>
<comment type="caution">
    <text evidence="2">The sequence shown here is derived from an EMBL/GenBank/DDBJ whole genome shotgun (WGS) entry which is preliminary data.</text>
</comment>
<dbReference type="GO" id="GO:0008663">
    <property type="term" value="F:2',3'-cyclic-nucleotide 2'-phosphodiesterase activity"/>
    <property type="evidence" value="ECO:0007669"/>
    <property type="project" value="TreeGrafter"/>
</dbReference>
<keyword evidence="3" id="KW-1185">Reference proteome</keyword>
<evidence type="ECO:0000259" key="1">
    <source>
        <dbReference type="Pfam" id="PF00149"/>
    </source>
</evidence>
<dbReference type="GO" id="GO:0047734">
    <property type="term" value="F:CDP-glycerol diphosphatase activity"/>
    <property type="evidence" value="ECO:0007669"/>
    <property type="project" value="TreeGrafter"/>
</dbReference>
<feature type="domain" description="Calcineurin-like phosphoesterase" evidence="1">
    <location>
        <begin position="14"/>
        <end position="118"/>
    </location>
</feature>
<dbReference type="SUPFAM" id="SSF56300">
    <property type="entry name" value="Metallo-dependent phosphatases"/>
    <property type="match status" value="1"/>
</dbReference>
<dbReference type="Pfam" id="PF00149">
    <property type="entry name" value="Metallophos"/>
    <property type="match status" value="1"/>
</dbReference>
<dbReference type="OrthoDB" id="9675250at2759"/>
<dbReference type="EMBL" id="BEZZ01068286">
    <property type="protein sequence ID" value="GCC41751.1"/>
    <property type="molecule type" value="Genomic_DNA"/>
</dbReference>
<gene>
    <name evidence="2" type="ORF">chiPu_0025907</name>
</gene>
<sequence>MATDADEPKKLNFTFGVIADIQYANTDNGYNGTCTMRRYYRNSLHLLCSAVRGWNEEVNTPSFILQLGDIIDGCNLQLKSSDHALQVVLDEFSKCSSPVHHILGNHELYNFDRELLLKSALNSACLGNKDSSIETWSKPNDSEAFYGYHFSPFPKFRFIITDSYDLSILGRKYSSKKHRDSMEILKSYNKNEDFNSSKGNLRLHPYALVSGDDKVLFN</sequence>
<dbReference type="InterPro" id="IPR004843">
    <property type="entry name" value="Calcineurin-like_PHP"/>
</dbReference>
<organism evidence="2 3">
    <name type="scientific">Chiloscyllium punctatum</name>
    <name type="common">Brownbanded bambooshark</name>
    <name type="synonym">Hemiscyllium punctatum</name>
    <dbReference type="NCBI Taxonomy" id="137246"/>
    <lineage>
        <taxon>Eukaryota</taxon>
        <taxon>Metazoa</taxon>
        <taxon>Chordata</taxon>
        <taxon>Craniata</taxon>
        <taxon>Vertebrata</taxon>
        <taxon>Chondrichthyes</taxon>
        <taxon>Elasmobranchii</taxon>
        <taxon>Galeomorphii</taxon>
        <taxon>Galeoidea</taxon>
        <taxon>Orectolobiformes</taxon>
        <taxon>Hemiscylliidae</taxon>
        <taxon>Chiloscyllium</taxon>
    </lineage>
</organism>
<dbReference type="OMA" id="HSICVLR"/>
<dbReference type="Gene3D" id="3.60.21.10">
    <property type="match status" value="1"/>
</dbReference>
<dbReference type="PANTHER" id="PTHR16509:SF1">
    <property type="entry name" value="MANGANESE-DEPENDENT ADP-RIBOSE_CDP-ALCOHOL DIPHOSPHATASE"/>
    <property type="match status" value="1"/>
</dbReference>
<dbReference type="PANTHER" id="PTHR16509">
    <property type="match status" value="1"/>
</dbReference>
<protein>
    <recommendedName>
        <fullName evidence="1">Calcineurin-like phosphoesterase domain-containing protein</fullName>
    </recommendedName>
</protein>
<dbReference type="InterPro" id="IPR029052">
    <property type="entry name" value="Metallo-depent_PP-like"/>
</dbReference>